<dbReference type="Pfam" id="PF03074">
    <property type="entry name" value="GCS"/>
    <property type="match status" value="1"/>
</dbReference>
<protein>
    <recommendedName>
        <fullName evidence="1 6">Glutamate--cysteine ligase</fullName>
        <ecNumber evidence="1 6">6.3.2.2</ecNumber>
    </recommendedName>
    <alternativeName>
        <fullName evidence="6">Gamma-ECS</fullName>
    </alternativeName>
    <alternativeName>
        <fullName evidence="6">Gamma-glutamylcysteine synthetase</fullName>
    </alternativeName>
</protein>
<evidence type="ECO:0000256" key="2">
    <source>
        <dbReference type="ARBA" id="ARBA00022598"/>
    </source>
</evidence>
<dbReference type="PANTHER" id="PTHR11164">
    <property type="entry name" value="GLUTAMATE CYSTEINE LIGASE"/>
    <property type="match status" value="1"/>
</dbReference>
<dbReference type="Proteomes" id="UP000187209">
    <property type="component" value="Unassembled WGS sequence"/>
</dbReference>
<comment type="caution">
    <text evidence="7">The sequence shown here is derived from an EMBL/GenBank/DDBJ whole genome shotgun (WGS) entry which is preliminary data.</text>
</comment>
<sequence>MRTTKDVKMDVILECCPKIYEKIIVYLNLICKRANGELPTGAKFLRNLIRNHPDYKKDSIITSQIASDTGQIVKDKN</sequence>
<dbReference type="AlphaFoldDB" id="A0A1R2BMM6"/>
<dbReference type="GO" id="GO:0004357">
    <property type="term" value="F:glutamate-cysteine ligase activity"/>
    <property type="evidence" value="ECO:0007669"/>
    <property type="project" value="UniProtKB-UniRule"/>
</dbReference>
<evidence type="ECO:0000256" key="4">
    <source>
        <dbReference type="ARBA" id="ARBA00022741"/>
    </source>
</evidence>
<comment type="pathway">
    <text evidence="6">Sulfur metabolism; glutathione biosynthesis; glutathione from L-cysteine and L-glutamate: step 1/2.</text>
</comment>
<dbReference type="EC" id="6.3.2.2" evidence="1 6"/>
<organism evidence="7 8">
    <name type="scientific">Stentor coeruleus</name>
    <dbReference type="NCBI Taxonomy" id="5963"/>
    <lineage>
        <taxon>Eukaryota</taxon>
        <taxon>Sar</taxon>
        <taxon>Alveolata</taxon>
        <taxon>Ciliophora</taxon>
        <taxon>Postciliodesmatophora</taxon>
        <taxon>Heterotrichea</taxon>
        <taxon>Heterotrichida</taxon>
        <taxon>Stentoridae</taxon>
        <taxon>Stentor</taxon>
    </lineage>
</organism>
<keyword evidence="4 6" id="KW-0547">Nucleotide-binding</keyword>
<name>A0A1R2BMM6_9CILI</name>
<proteinExistence type="inferred from homology"/>
<keyword evidence="5 6" id="KW-0067">ATP-binding</keyword>
<dbReference type="OrthoDB" id="7939818at2759"/>
<dbReference type="GO" id="GO:0005524">
    <property type="term" value="F:ATP binding"/>
    <property type="evidence" value="ECO:0007669"/>
    <property type="project" value="UniProtKB-UniRule"/>
</dbReference>
<accession>A0A1R2BMM6</accession>
<dbReference type="EMBL" id="MPUH01000542">
    <property type="protein sequence ID" value="OMJ78047.1"/>
    <property type="molecule type" value="Genomic_DNA"/>
</dbReference>
<dbReference type="Gene3D" id="1.10.8.960">
    <property type="match status" value="1"/>
</dbReference>
<evidence type="ECO:0000313" key="7">
    <source>
        <dbReference type="EMBL" id="OMJ78047.1"/>
    </source>
</evidence>
<keyword evidence="8" id="KW-1185">Reference proteome</keyword>
<evidence type="ECO:0000256" key="3">
    <source>
        <dbReference type="ARBA" id="ARBA00022684"/>
    </source>
</evidence>
<comment type="catalytic activity">
    <reaction evidence="6">
        <text>L-cysteine + L-glutamate + ATP = gamma-L-glutamyl-L-cysteine + ADP + phosphate + H(+)</text>
        <dbReference type="Rhea" id="RHEA:13285"/>
        <dbReference type="ChEBI" id="CHEBI:15378"/>
        <dbReference type="ChEBI" id="CHEBI:29985"/>
        <dbReference type="ChEBI" id="CHEBI:30616"/>
        <dbReference type="ChEBI" id="CHEBI:35235"/>
        <dbReference type="ChEBI" id="CHEBI:43474"/>
        <dbReference type="ChEBI" id="CHEBI:58173"/>
        <dbReference type="ChEBI" id="CHEBI:456216"/>
        <dbReference type="EC" id="6.3.2.2"/>
    </reaction>
</comment>
<evidence type="ECO:0000256" key="5">
    <source>
        <dbReference type="ARBA" id="ARBA00022840"/>
    </source>
</evidence>
<dbReference type="PANTHER" id="PTHR11164:SF0">
    <property type="entry name" value="GLUTAMATE--CYSTEINE LIGASE CATALYTIC SUBUNIT"/>
    <property type="match status" value="1"/>
</dbReference>
<keyword evidence="3 6" id="KW-0317">Glutathione biosynthesis</keyword>
<evidence type="ECO:0000256" key="1">
    <source>
        <dbReference type="ARBA" id="ARBA00012220"/>
    </source>
</evidence>
<dbReference type="GO" id="GO:0006750">
    <property type="term" value="P:glutathione biosynthetic process"/>
    <property type="evidence" value="ECO:0007669"/>
    <property type="project" value="UniProtKB-UniRule"/>
</dbReference>
<evidence type="ECO:0000256" key="6">
    <source>
        <dbReference type="RuleBase" id="RU367135"/>
    </source>
</evidence>
<dbReference type="UniPathway" id="UPA00142">
    <property type="reaction ID" value="UER00209"/>
</dbReference>
<dbReference type="InterPro" id="IPR004308">
    <property type="entry name" value="GCS"/>
</dbReference>
<evidence type="ECO:0000313" key="8">
    <source>
        <dbReference type="Proteomes" id="UP000187209"/>
    </source>
</evidence>
<gene>
    <name evidence="7" type="ORF">SteCoe_22250</name>
</gene>
<comment type="similarity">
    <text evidence="6">Belongs to the glutamate--cysteine ligase type 3 family.</text>
</comment>
<keyword evidence="2 6" id="KW-0436">Ligase</keyword>
<reference evidence="7 8" key="1">
    <citation type="submission" date="2016-11" db="EMBL/GenBank/DDBJ databases">
        <title>The macronuclear genome of Stentor coeruleus: a giant cell with tiny introns.</title>
        <authorList>
            <person name="Slabodnick M."/>
            <person name="Ruby J.G."/>
            <person name="Reiff S.B."/>
            <person name="Swart E.C."/>
            <person name="Gosai S."/>
            <person name="Prabakaran S."/>
            <person name="Witkowska E."/>
            <person name="Larue G.E."/>
            <person name="Fisher S."/>
            <person name="Freeman R.M."/>
            <person name="Gunawardena J."/>
            <person name="Chu W."/>
            <person name="Stover N.A."/>
            <person name="Gregory B.D."/>
            <person name="Nowacki M."/>
            <person name="Derisi J."/>
            <person name="Roy S.W."/>
            <person name="Marshall W.F."/>
            <person name="Sood P."/>
        </authorList>
    </citation>
    <scope>NUCLEOTIDE SEQUENCE [LARGE SCALE GENOMIC DNA]</scope>
    <source>
        <strain evidence="7">WM001</strain>
    </source>
</reference>